<accession>A0AAV7TQ08</accession>
<feature type="non-terminal residue" evidence="1">
    <location>
        <position position="1"/>
    </location>
</feature>
<gene>
    <name evidence="1" type="ORF">NDU88_003249</name>
</gene>
<proteinExistence type="predicted"/>
<comment type="caution">
    <text evidence="1">The sequence shown here is derived from an EMBL/GenBank/DDBJ whole genome shotgun (WGS) entry which is preliminary data.</text>
</comment>
<name>A0AAV7TQ08_PLEWA</name>
<dbReference type="EMBL" id="JANPWB010000006">
    <property type="protein sequence ID" value="KAJ1177999.1"/>
    <property type="molecule type" value="Genomic_DNA"/>
</dbReference>
<dbReference type="Proteomes" id="UP001066276">
    <property type="component" value="Chromosome 3_2"/>
</dbReference>
<keyword evidence="2" id="KW-1185">Reference proteome</keyword>
<feature type="non-terminal residue" evidence="1">
    <location>
        <position position="55"/>
    </location>
</feature>
<protein>
    <submittedName>
        <fullName evidence="1">Uncharacterized protein</fullName>
    </submittedName>
</protein>
<evidence type="ECO:0000313" key="2">
    <source>
        <dbReference type="Proteomes" id="UP001066276"/>
    </source>
</evidence>
<sequence length="55" mass="5943">AHYQSCTLQLHLQRDASYETPFVDHASYETPFVDQVDLGATTPTTAWDSAASAGA</sequence>
<reference evidence="1" key="1">
    <citation type="journal article" date="2022" name="bioRxiv">
        <title>Sequencing and chromosome-scale assembly of the giantPleurodeles waltlgenome.</title>
        <authorList>
            <person name="Brown T."/>
            <person name="Elewa A."/>
            <person name="Iarovenko S."/>
            <person name="Subramanian E."/>
            <person name="Araus A.J."/>
            <person name="Petzold A."/>
            <person name="Susuki M."/>
            <person name="Suzuki K.-i.T."/>
            <person name="Hayashi T."/>
            <person name="Toyoda A."/>
            <person name="Oliveira C."/>
            <person name="Osipova E."/>
            <person name="Leigh N.D."/>
            <person name="Simon A."/>
            <person name="Yun M.H."/>
        </authorList>
    </citation>
    <scope>NUCLEOTIDE SEQUENCE</scope>
    <source>
        <strain evidence="1">20211129_DDA</strain>
        <tissue evidence="1">Liver</tissue>
    </source>
</reference>
<organism evidence="1 2">
    <name type="scientific">Pleurodeles waltl</name>
    <name type="common">Iberian ribbed newt</name>
    <dbReference type="NCBI Taxonomy" id="8319"/>
    <lineage>
        <taxon>Eukaryota</taxon>
        <taxon>Metazoa</taxon>
        <taxon>Chordata</taxon>
        <taxon>Craniata</taxon>
        <taxon>Vertebrata</taxon>
        <taxon>Euteleostomi</taxon>
        <taxon>Amphibia</taxon>
        <taxon>Batrachia</taxon>
        <taxon>Caudata</taxon>
        <taxon>Salamandroidea</taxon>
        <taxon>Salamandridae</taxon>
        <taxon>Pleurodelinae</taxon>
        <taxon>Pleurodeles</taxon>
    </lineage>
</organism>
<evidence type="ECO:0000313" key="1">
    <source>
        <dbReference type="EMBL" id="KAJ1177999.1"/>
    </source>
</evidence>
<dbReference type="AlphaFoldDB" id="A0AAV7TQ08"/>